<dbReference type="GO" id="GO:0050660">
    <property type="term" value="F:flavin adenine dinucleotide binding"/>
    <property type="evidence" value="ECO:0007669"/>
    <property type="project" value="UniProtKB-UniRule"/>
</dbReference>
<comment type="caution">
    <text evidence="7">The sequence shown here is derived from an EMBL/GenBank/DDBJ whole genome shotgun (WGS) entry which is preliminary data.</text>
</comment>
<accession>A0A0P9D5P1</accession>
<dbReference type="PATRIC" id="fig|186479.3.peg.1525"/>
<evidence type="ECO:0000313" key="7">
    <source>
        <dbReference type="EMBL" id="KPV50496.1"/>
    </source>
</evidence>
<evidence type="ECO:0000256" key="4">
    <source>
        <dbReference type="ARBA" id="ARBA00023002"/>
    </source>
</evidence>
<evidence type="ECO:0000256" key="1">
    <source>
        <dbReference type="ARBA" id="ARBA00022630"/>
    </source>
</evidence>
<feature type="binding site" evidence="5">
    <location>
        <position position="49"/>
    </location>
    <ligand>
        <name>FAD</name>
        <dbReference type="ChEBI" id="CHEBI:57692"/>
    </ligand>
</feature>
<keyword evidence="8" id="KW-1185">Reference proteome</keyword>
<keyword evidence="3 5" id="KW-0521">NADP</keyword>
<dbReference type="PRINTS" id="PR00368">
    <property type="entry name" value="FADPNR"/>
</dbReference>
<feature type="binding site" evidence="5">
    <location>
        <position position="41"/>
    </location>
    <ligand>
        <name>FAD</name>
        <dbReference type="ChEBI" id="CHEBI:57692"/>
    </ligand>
</feature>
<comment type="subunit">
    <text evidence="5">Homodimer.</text>
</comment>
<dbReference type="HAMAP" id="MF_01685">
    <property type="entry name" value="FENR2"/>
    <property type="match status" value="1"/>
</dbReference>
<evidence type="ECO:0000259" key="6">
    <source>
        <dbReference type="Pfam" id="PF07992"/>
    </source>
</evidence>
<name>A0A0P9D5P1_9CHLR</name>
<reference evidence="7 8" key="1">
    <citation type="submission" date="2015-09" db="EMBL/GenBank/DDBJ databases">
        <title>Draft genome sequence of Kouleothrix aurantiaca JCM 19913.</title>
        <authorList>
            <person name="Hemp J."/>
        </authorList>
    </citation>
    <scope>NUCLEOTIDE SEQUENCE [LARGE SCALE GENOMIC DNA]</scope>
    <source>
        <strain evidence="7 8">COM-B</strain>
    </source>
</reference>
<organism evidence="7 8">
    <name type="scientific">Kouleothrix aurantiaca</name>
    <dbReference type="NCBI Taxonomy" id="186479"/>
    <lineage>
        <taxon>Bacteria</taxon>
        <taxon>Bacillati</taxon>
        <taxon>Chloroflexota</taxon>
        <taxon>Chloroflexia</taxon>
        <taxon>Chloroflexales</taxon>
        <taxon>Roseiflexineae</taxon>
        <taxon>Roseiflexaceae</taxon>
        <taxon>Kouleothrix</taxon>
    </lineage>
</organism>
<dbReference type="Proteomes" id="UP000050509">
    <property type="component" value="Unassembled WGS sequence"/>
</dbReference>
<dbReference type="EMBL" id="LJCR01001361">
    <property type="protein sequence ID" value="KPV50496.1"/>
    <property type="molecule type" value="Genomic_DNA"/>
</dbReference>
<evidence type="ECO:0000256" key="2">
    <source>
        <dbReference type="ARBA" id="ARBA00022827"/>
    </source>
</evidence>
<keyword evidence="1 5" id="KW-0285">Flavoprotein</keyword>
<feature type="domain" description="FAD/NAD(P)-binding" evidence="6">
    <location>
        <begin position="12"/>
        <end position="303"/>
    </location>
</feature>
<dbReference type="PANTHER" id="PTHR48105">
    <property type="entry name" value="THIOREDOXIN REDUCTASE 1-RELATED-RELATED"/>
    <property type="match status" value="1"/>
</dbReference>
<dbReference type="PRINTS" id="PR00469">
    <property type="entry name" value="PNDRDTASEII"/>
</dbReference>
<dbReference type="AlphaFoldDB" id="A0A0P9D5P1"/>
<dbReference type="GO" id="GO:0050661">
    <property type="term" value="F:NADP binding"/>
    <property type="evidence" value="ECO:0007669"/>
    <property type="project" value="UniProtKB-UniRule"/>
</dbReference>
<dbReference type="InterPro" id="IPR050097">
    <property type="entry name" value="Ferredoxin-NADP_redctase_2"/>
</dbReference>
<sequence length="337" mass="36610">MSGLSSEPDNSYDIVVIGAGPTGLFGAFYAGMRGMKTLVLDALPEVGGQVAALYPEKYIYDVPGFPKILGRDLVSQLVAQARRFEPDVRLGEQVLDLRVLGERKIILKTNKGFYRTRSVLISAGVGAFAPNRLPNVDAERFEDRGVYYFVKAKRAFQQQNVLIVGGGDSAVDWALNLKDEARHVTLIHRRDQFRAHEQSVAELRDSTVDIRTFHELKQLHGNGHITAATIFDNRTQAEQTLPVDSVLVFLGFKANSGPIKTWGLEMEGKGRAIKVGPHFETNLPGVFAAGDIAGAPAKLDLIAVNFGQAAIAVNSAKAYVDPTASLFPGHSSEVNGH</sequence>
<evidence type="ECO:0000256" key="3">
    <source>
        <dbReference type="ARBA" id="ARBA00022857"/>
    </source>
</evidence>
<dbReference type="GO" id="GO:0004324">
    <property type="term" value="F:ferredoxin-NADP+ reductase activity"/>
    <property type="evidence" value="ECO:0007669"/>
    <property type="project" value="UniProtKB-UniRule"/>
</dbReference>
<protein>
    <recommendedName>
        <fullName evidence="5">Ferredoxin--NADP reductase</fullName>
        <shortName evidence="5">FNR</shortName>
        <shortName evidence="5">Fd-NADP(+) reductase</shortName>
        <ecNumber evidence="5">1.18.1.2</ecNumber>
    </recommendedName>
</protein>
<feature type="binding site" evidence="5">
    <location>
        <position position="291"/>
    </location>
    <ligand>
        <name>FAD</name>
        <dbReference type="ChEBI" id="CHEBI:57692"/>
    </ligand>
</feature>
<dbReference type="SUPFAM" id="SSF51905">
    <property type="entry name" value="FAD/NAD(P)-binding domain"/>
    <property type="match status" value="1"/>
</dbReference>
<dbReference type="EC" id="1.18.1.2" evidence="5"/>
<feature type="binding site" evidence="5">
    <location>
        <position position="128"/>
    </location>
    <ligand>
        <name>FAD</name>
        <dbReference type="ChEBI" id="CHEBI:57692"/>
    </ligand>
</feature>
<keyword evidence="4 5" id="KW-0560">Oxidoreductase</keyword>
<comment type="similarity">
    <text evidence="5">Belongs to the ferredoxin--NADP reductase type 2 family.</text>
</comment>
<comment type="cofactor">
    <cofactor evidence="5">
        <name>FAD</name>
        <dbReference type="ChEBI" id="CHEBI:57692"/>
    </cofactor>
    <text evidence="5">Binds 1 FAD per subunit.</text>
</comment>
<evidence type="ECO:0000256" key="5">
    <source>
        <dbReference type="HAMAP-Rule" id="MF_01685"/>
    </source>
</evidence>
<dbReference type="InterPro" id="IPR036188">
    <property type="entry name" value="FAD/NAD-bd_sf"/>
</dbReference>
<dbReference type="InterPro" id="IPR023753">
    <property type="entry name" value="FAD/NAD-binding_dom"/>
</dbReference>
<keyword evidence="2 5" id="KW-0274">FAD</keyword>
<evidence type="ECO:0000313" key="8">
    <source>
        <dbReference type="Proteomes" id="UP000050509"/>
    </source>
</evidence>
<comment type="catalytic activity">
    <reaction evidence="5">
        <text>2 reduced [2Fe-2S]-[ferredoxin] + NADP(+) + H(+) = 2 oxidized [2Fe-2S]-[ferredoxin] + NADPH</text>
        <dbReference type="Rhea" id="RHEA:20125"/>
        <dbReference type="Rhea" id="RHEA-COMP:10000"/>
        <dbReference type="Rhea" id="RHEA-COMP:10001"/>
        <dbReference type="ChEBI" id="CHEBI:15378"/>
        <dbReference type="ChEBI" id="CHEBI:33737"/>
        <dbReference type="ChEBI" id="CHEBI:33738"/>
        <dbReference type="ChEBI" id="CHEBI:57783"/>
        <dbReference type="ChEBI" id="CHEBI:58349"/>
        <dbReference type="EC" id="1.18.1.2"/>
    </reaction>
</comment>
<feature type="binding site" evidence="5">
    <location>
        <position position="22"/>
    </location>
    <ligand>
        <name>FAD</name>
        <dbReference type="ChEBI" id="CHEBI:57692"/>
    </ligand>
</feature>
<gene>
    <name evidence="7" type="ORF">SE17_26620</name>
</gene>
<feature type="binding site" evidence="5">
    <location>
        <position position="94"/>
    </location>
    <ligand>
        <name>FAD</name>
        <dbReference type="ChEBI" id="CHEBI:57692"/>
    </ligand>
</feature>
<dbReference type="InterPro" id="IPR022890">
    <property type="entry name" value="Fd--NADP_Rdtase_type_2"/>
</dbReference>
<dbReference type="Gene3D" id="3.50.50.60">
    <property type="entry name" value="FAD/NAD(P)-binding domain"/>
    <property type="match status" value="2"/>
</dbReference>
<feature type="binding site" evidence="5">
    <location>
        <position position="54"/>
    </location>
    <ligand>
        <name>FAD</name>
        <dbReference type="ChEBI" id="CHEBI:57692"/>
    </ligand>
</feature>
<dbReference type="Pfam" id="PF07992">
    <property type="entry name" value="Pyr_redox_2"/>
    <property type="match status" value="1"/>
</dbReference>
<proteinExistence type="inferred from homology"/>
<feature type="binding site" evidence="5">
    <location>
        <position position="332"/>
    </location>
    <ligand>
        <name>FAD</name>
        <dbReference type="ChEBI" id="CHEBI:57692"/>
    </ligand>
</feature>